<comment type="pathway">
    <text evidence="4">Amine and polyamine biosynthesis; spermidine biosynthesis; spermidine from putrescine: step 1/1.</text>
</comment>
<gene>
    <name evidence="4" type="primary">speE</name>
    <name evidence="8" type="ORF">SAMN04489747_2311</name>
</gene>
<evidence type="ECO:0000256" key="4">
    <source>
        <dbReference type="HAMAP-Rule" id="MF_00198"/>
    </source>
</evidence>
<dbReference type="Gene3D" id="3.40.50.150">
    <property type="entry name" value="Vaccinia Virus protein VP39"/>
    <property type="match status" value="1"/>
</dbReference>
<feature type="binding site" evidence="4">
    <location>
        <position position="239"/>
    </location>
    <ligand>
        <name>S-methyl-5'-thioadenosine</name>
        <dbReference type="ChEBI" id="CHEBI:17509"/>
    </ligand>
</feature>
<evidence type="ECO:0000256" key="1">
    <source>
        <dbReference type="ARBA" id="ARBA00007867"/>
    </source>
</evidence>
<dbReference type="PANTHER" id="PTHR43317:SF1">
    <property type="entry name" value="THERMOSPERMINE SYNTHASE ACAULIS5"/>
    <property type="match status" value="1"/>
</dbReference>
<name>A0A1G6ZJ28_9ACTN</name>
<comment type="subcellular location">
    <subcellularLocation>
        <location evidence="4">Cell membrane</location>
        <topology evidence="4">Multi-pass membrane protein</topology>
    </subcellularLocation>
</comment>
<dbReference type="HAMAP" id="MF_00198">
    <property type="entry name" value="Spermidine_synth"/>
    <property type="match status" value="1"/>
</dbReference>
<protein>
    <recommendedName>
        <fullName evidence="4">Polyamine aminopropyltransferase</fullName>
    </recommendedName>
    <alternativeName>
        <fullName evidence="4">Putrescine aminopropyltransferase</fullName>
        <shortName evidence="4">PAPT</shortName>
    </alternativeName>
    <alternativeName>
        <fullName evidence="4">Spermidine synthase</fullName>
        <shortName evidence="4">SPDS</shortName>
        <shortName evidence="4">SPDSY</shortName>
        <ecNumber evidence="4">2.5.1.16</ecNumber>
    </alternativeName>
</protein>
<dbReference type="InterPro" id="IPR001045">
    <property type="entry name" value="Spermi_synthase"/>
</dbReference>
<comment type="subunit">
    <text evidence="4">Homodimer or homotetramer.</text>
</comment>
<dbReference type="PROSITE" id="PS01330">
    <property type="entry name" value="PABS_1"/>
    <property type="match status" value="1"/>
</dbReference>
<dbReference type="AlphaFoldDB" id="A0A1G6ZJ28"/>
<dbReference type="PROSITE" id="PS51006">
    <property type="entry name" value="PABS_2"/>
    <property type="match status" value="1"/>
</dbReference>
<accession>A0A1G6ZJ28</accession>
<dbReference type="EC" id="2.5.1.16" evidence="4"/>
<feature type="domain" description="PABS" evidence="7">
    <location>
        <begin position="209"/>
        <end position="446"/>
    </location>
</feature>
<sequence>MTRRGQLDRATVFAAALLVAVGGIVYELILGTTASYLFGSSVVAFSLATGLTLFGMGLGSLLATRLTSDPGLSFVRNEVLLALLGGSSVLLVHWAFAATDVYWVVFVVLSLAIGVGIGVEIPLLVSLVRASGREESVDLLSKVLALDYFGALVASLLFPFLLLPTLGLARTAVTVALLNVAVALFMLWRMGLRTRWNLLSVLALLVLLALFVASSSLERMAVARQYTDPVVHQETSAYQRIVLTAYGSDTRLWLNDQLQFSTVDEARYHETLAHAALTSVADPRSVVVLGGGDGMLAREVLRHPGVQRVTVVDLDPAVTTLARQNRLVAEANQHALDDPRVEVVNADAFVWLGEPGPPVDVVLADLVDPSDERVAKLYSRELYARAAERLAPDGVLATQATSSYFTPDVHRQVAATVVAGMPGRTVVPLSVNVPSFGEWGFVLALPGGPGGVVVDPEPGAVPGLLTRSPLPAGLRFHDLETLQQTTRLPRDPSGREPDQGWDAEPSTLLSPRVVTTYTRDMRLWRY</sequence>
<keyword evidence="9" id="KW-1185">Reference proteome</keyword>
<feature type="binding site" evidence="4">
    <location>
        <position position="293"/>
    </location>
    <ligand>
        <name>spermidine</name>
        <dbReference type="ChEBI" id="CHEBI:57834"/>
    </ligand>
</feature>
<keyword evidence="4" id="KW-0812">Transmembrane</keyword>
<dbReference type="UniPathway" id="UPA00248">
    <property type="reaction ID" value="UER00314"/>
</dbReference>
<feature type="compositionally biased region" description="Basic and acidic residues" evidence="6">
    <location>
        <begin position="488"/>
        <end position="498"/>
    </location>
</feature>
<feature type="transmembrane region" description="Helical" evidence="4">
    <location>
        <begin position="79"/>
        <end position="96"/>
    </location>
</feature>
<dbReference type="OrthoDB" id="9793120at2"/>
<dbReference type="InterPro" id="IPR030374">
    <property type="entry name" value="PABS"/>
</dbReference>
<dbReference type="NCBIfam" id="NF037959">
    <property type="entry name" value="MFS_SpdSyn"/>
    <property type="match status" value="1"/>
</dbReference>
<dbReference type="GO" id="GO:0004766">
    <property type="term" value="F:spermidine synthase activity"/>
    <property type="evidence" value="ECO:0007669"/>
    <property type="project" value="UniProtKB-UniRule"/>
</dbReference>
<evidence type="ECO:0000256" key="2">
    <source>
        <dbReference type="ARBA" id="ARBA00022679"/>
    </source>
</evidence>
<feature type="binding site" evidence="4">
    <location>
        <position position="269"/>
    </location>
    <ligand>
        <name>spermidine</name>
        <dbReference type="ChEBI" id="CHEBI:57834"/>
    </ligand>
</feature>
<dbReference type="SUPFAM" id="SSF53335">
    <property type="entry name" value="S-adenosyl-L-methionine-dependent methyltransferases"/>
    <property type="match status" value="1"/>
</dbReference>
<feature type="binding site" evidence="4">
    <location>
        <begin position="347"/>
        <end position="348"/>
    </location>
    <ligand>
        <name>S-methyl-5'-thioadenosine</name>
        <dbReference type="ChEBI" id="CHEBI:17509"/>
    </ligand>
</feature>
<keyword evidence="2 4" id="KW-0808">Transferase</keyword>
<dbReference type="STRING" id="675864.SAMN04489747_2311"/>
<feature type="transmembrane region" description="Helical" evidence="4">
    <location>
        <begin position="12"/>
        <end position="30"/>
    </location>
</feature>
<comment type="catalytic activity">
    <reaction evidence="4">
        <text>S-adenosyl 3-(methylsulfanyl)propylamine + putrescine = S-methyl-5'-thioadenosine + spermidine + H(+)</text>
        <dbReference type="Rhea" id="RHEA:12721"/>
        <dbReference type="ChEBI" id="CHEBI:15378"/>
        <dbReference type="ChEBI" id="CHEBI:17509"/>
        <dbReference type="ChEBI" id="CHEBI:57443"/>
        <dbReference type="ChEBI" id="CHEBI:57834"/>
        <dbReference type="ChEBI" id="CHEBI:326268"/>
        <dbReference type="EC" id="2.5.1.16"/>
    </reaction>
</comment>
<keyword evidence="4" id="KW-0745">Spermidine biosynthesis</keyword>
<dbReference type="NCBIfam" id="NF002956">
    <property type="entry name" value="PRK03612.1"/>
    <property type="match status" value="1"/>
</dbReference>
<comment type="caution">
    <text evidence="4">Lacks conserved residue(s) required for the propagation of feature annotation.</text>
</comment>
<dbReference type="CDD" id="cd02440">
    <property type="entry name" value="AdoMet_MTases"/>
    <property type="match status" value="1"/>
</dbReference>
<dbReference type="InterPro" id="IPR030373">
    <property type="entry name" value="PABS_CS"/>
</dbReference>
<feature type="transmembrane region" description="Helical" evidence="4">
    <location>
        <begin position="102"/>
        <end position="127"/>
    </location>
</feature>
<feature type="region of interest" description="Disordered" evidence="6">
    <location>
        <begin position="482"/>
        <end position="507"/>
    </location>
</feature>
<dbReference type="GO" id="GO:0010487">
    <property type="term" value="F:thermospermine synthase activity"/>
    <property type="evidence" value="ECO:0007669"/>
    <property type="project" value="UniProtKB-ARBA"/>
</dbReference>
<proteinExistence type="inferred from homology"/>
<keyword evidence="3 4" id="KW-0620">Polyamine biosynthesis</keyword>
<evidence type="ECO:0000256" key="3">
    <source>
        <dbReference type="ARBA" id="ARBA00023115"/>
    </source>
</evidence>
<organism evidence="8 9">
    <name type="scientific">Auraticoccus monumenti</name>
    <dbReference type="NCBI Taxonomy" id="675864"/>
    <lineage>
        <taxon>Bacteria</taxon>
        <taxon>Bacillati</taxon>
        <taxon>Actinomycetota</taxon>
        <taxon>Actinomycetes</taxon>
        <taxon>Propionibacteriales</taxon>
        <taxon>Propionibacteriaceae</taxon>
        <taxon>Auraticoccus</taxon>
    </lineage>
</organism>
<dbReference type="GO" id="GO:0008295">
    <property type="term" value="P:spermidine biosynthetic process"/>
    <property type="evidence" value="ECO:0007669"/>
    <property type="project" value="UniProtKB-UniRule"/>
</dbReference>
<dbReference type="EMBL" id="LT629688">
    <property type="protein sequence ID" value="SDE02618.1"/>
    <property type="molecule type" value="Genomic_DNA"/>
</dbReference>
<keyword evidence="4" id="KW-1133">Transmembrane helix</keyword>
<evidence type="ECO:0000313" key="9">
    <source>
        <dbReference type="Proteomes" id="UP000198546"/>
    </source>
</evidence>
<dbReference type="PANTHER" id="PTHR43317">
    <property type="entry name" value="THERMOSPERMINE SYNTHASE ACAULIS5"/>
    <property type="match status" value="1"/>
</dbReference>
<dbReference type="RefSeq" id="WP_090593671.1">
    <property type="nucleotide sequence ID" value="NZ_LT629688.1"/>
</dbReference>
<evidence type="ECO:0000313" key="8">
    <source>
        <dbReference type="EMBL" id="SDE02618.1"/>
    </source>
</evidence>
<dbReference type="InterPro" id="IPR029063">
    <property type="entry name" value="SAM-dependent_MTases_sf"/>
</dbReference>
<evidence type="ECO:0000259" key="7">
    <source>
        <dbReference type="PROSITE" id="PS51006"/>
    </source>
</evidence>
<feature type="transmembrane region" description="Helical" evidence="4">
    <location>
        <begin position="139"/>
        <end position="162"/>
    </location>
</feature>
<feature type="active site" description="Proton acceptor" evidence="4 5">
    <location>
        <position position="365"/>
    </location>
</feature>
<dbReference type="GO" id="GO:0005886">
    <property type="term" value="C:plasma membrane"/>
    <property type="evidence" value="ECO:0007669"/>
    <property type="project" value="UniProtKB-SubCell"/>
</dbReference>
<reference evidence="8 9" key="1">
    <citation type="submission" date="2016-10" db="EMBL/GenBank/DDBJ databases">
        <authorList>
            <person name="de Groot N.N."/>
        </authorList>
    </citation>
    <scope>NUCLEOTIDE SEQUENCE [LARGE SCALE GENOMIC DNA]</scope>
    <source>
        <strain evidence="8 9">MON 2.2</strain>
    </source>
</reference>
<dbReference type="Proteomes" id="UP000198546">
    <property type="component" value="Chromosome i"/>
</dbReference>
<keyword evidence="4" id="KW-1003">Cell membrane</keyword>
<comment type="similarity">
    <text evidence="1 4">Belongs to the spermidine/spermine synthase family.</text>
</comment>
<feature type="transmembrane region" description="Helical" evidence="4">
    <location>
        <begin position="36"/>
        <end position="58"/>
    </location>
</feature>
<feature type="binding site" evidence="4">
    <location>
        <position position="313"/>
    </location>
    <ligand>
        <name>S-methyl-5'-thioadenosine</name>
        <dbReference type="ChEBI" id="CHEBI:17509"/>
    </ligand>
</feature>
<evidence type="ECO:0000256" key="5">
    <source>
        <dbReference type="PROSITE-ProRule" id="PRU00354"/>
    </source>
</evidence>
<evidence type="ECO:0000256" key="6">
    <source>
        <dbReference type="SAM" id="MobiDB-lite"/>
    </source>
</evidence>
<dbReference type="Pfam" id="PF01564">
    <property type="entry name" value="Spermine_synth"/>
    <property type="match status" value="1"/>
</dbReference>
<comment type="function">
    <text evidence="4">Catalyzes the irreversible transfer of a propylamine group from the amino donor S-adenosylmethioninamine (decarboxy-AdoMet) to putrescine (1,4-diaminobutane) to yield spermidine.</text>
</comment>
<keyword evidence="4" id="KW-0472">Membrane</keyword>
<feature type="transmembrane region" description="Helical" evidence="4">
    <location>
        <begin position="199"/>
        <end position="217"/>
    </location>
</feature>
<feature type="transmembrane region" description="Helical" evidence="4">
    <location>
        <begin position="168"/>
        <end position="187"/>
    </location>
</feature>